<comment type="caution">
    <text evidence="2">The sequence shown here is derived from an EMBL/GenBank/DDBJ whole genome shotgun (WGS) entry which is preliminary data.</text>
</comment>
<dbReference type="Proteomes" id="UP000765509">
    <property type="component" value="Unassembled WGS sequence"/>
</dbReference>
<accession>A0A9Q3IVT6</accession>
<feature type="region of interest" description="Disordered" evidence="1">
    <location>
        <begin position="41"/>
        <end position="85"/>
    </location>
</feature>
<evidence type="ECO:0000313" key="3">
    <source>
        <dbReference type="Proteomes" id="UP000765509"/>
    </source>
</evidence>
<protein>
    <submittedName>
        <fullName evidence="2">Uncharacterized protein</fullName>
    </submittedName>
</protein>
<keyword evidence="3" id="KW-1185">Reference proteome</keyword>
<feature type="compositionally biased region" description="Low complexity" evidence="1">
    <location>
        <begin position="49"/>
        <end position="70"/>
    </location>
</feature>
<gene>
    <name evidence="2" type="ORF">O181_090631</name>
</gene>
<evidence type="ECO:0000313" key="2">
    <source>
        <dbReference type="EMBL" id="MBW0550916.1"/>
    </source>
</evidence>
<dbReference type="AlphaFoldDB" id="A0A9Q3IVT6"/>
<evidence type="ECO:0000256" key="1">
    <source>
        <dbReference type="SAM" id="MobiDB-lite"/>
    </source>
</evidence>
<proteinExistence type="predicted"/>
<name>A0A9Q3IVT6_9BASI</name>
<organism evidence="2 3">
    <name type="scientific">Austropuccinia psidii MF-1</name>
    <dbReference type="NCBI Taxonomy" id="1389203"/>
    <lineage>
        <taxon>Eukaryota</taxon>
        <taxon>Fungi</taxon>
        <taxon>Dikarya</taxon>
        <taxon>Basidiomycota</taxon>
        <taxon>Pucciniomycotina</taxon>
        <taxon>Pucciniomycetes</taxon>
        <taxon>Pucciniales</taxon>
        <taxon>Sphaerophragmiaceae</taxon>
        <taxon>Austropuccinia</taxon>
    </lineage>
</organism>
<dbReference type="EMBL" id="AVOT02056611">
    <property type="protein sequence ID" value="MBW0550916.1"/>
    <property type="molecule type" value="Genomic_DNA"/>
</dbReference>
<sequence length="108" mass="12537">MHEFLPDCEKIPGPPQHLQVTQWMESIDGKEKHDALNRVMEGKQPFTTQASAKNSPNNQNSNSNVKKQPQAQEKGKGKEQATNLTARVIESQRFSRMPWKMYFRWPEQ</sequence>
<reference evidence="2" key="1">
    <citation type="submission" date="2021-03" db="EMBL/GenBank/DDBJ databases">
        <title>Draft genome sequence of rust myrtle Austropuccinia psidii MF-1, a brazilian biotype.</title>
        <authorList>
            <person name="Quecine M.C."/>
            <person name="Pachon D.M.R."/>
            <person name="Bonatelli M.L."/>
            <person name="Correr F.H."/>
            <person name="Franceschini L.M."/>
            <person name="Leite T.F."/>
            <person name="Margarido G.R.A."/>
            <person name="Almeida C.A."/>
            <person name="Ferrarezi J.A."/>
            <person name="Labate C.A."/>
        </authorList>
    </citation>
    <scope>NUCLEOTIDE SEQUENCE</scope>
    <source>
        <strain evidence="2">MF-1</strain>
    </source>
</reference>